<feature type="compositionally biased region" description="Low complexity" evidence="1">
    <location>
        <begin position="202"/>
        <end position="213"/>
    </location>
</feature>
<dbReference type="PANTHER" id="PTHR23333:SF20">
    <property type="entry name" value="NSFL1 COFACTOR P47"/>
    <property type="match status" value="1"/>
</dbReference>
<dbReference type="Pfam" id="PF08059">
    <property type="entry name" value="SEP"/>
    <property type="match status" value="1"/>
</dbReference>
<feature type="compositionally biased region" description="Polar residues" evidence="1">
    <location>
        <begin position="79"/>
        <end position="99"/>
    </location>
</feature>
<dbReference type="Pfam" id="PF00789">
    <property type="entry name" value="UBX"/>
    <property type="match status" value="1"/>
</dbReference>
<feature type="domain" description="UBX" evidence="2">
    <location>
        <begin position="339"/>
        <end position="416"/>
    </location>
</feature>
<feature type="domain" description="SEP" evidence="3">
    <location>
        <begin position="225"/>
        <end position="290"/>
    </location>
</feature>
<dbReference type="KEGG" id="egl:EGR_05653"/>
<dbReference type="STRING" id="6210.U6JGK0"/>
<organism evidence="5 6">
    <name type="scientific">Echinococcus granulosus</name>
    <name type="common">Hydatid tapeworm</name>
    <dbReference type="NCBI Taxonomy" id="6210"/>
    <lineage>
        <taxon>Eukaryota</taxon>
        <taxon>Metazoa</taxon>
        <taxon>Spiralia</taxon>
        <taxon>Lophotrochozoa</taxon>
        <taxon>Platyhelminthes</taxon>
        <taxon>Cestoda</taxon>
        <taxon>Eucestoda</taxon>
        <taxon>Cyclophyllidea</taxon>
        <taxon>Taeniidae</taxon>
        <taxon>Echinococcus</taxon>
        <taxon>Echinococcus granulosus group</taxon>
    </lineage>
</organism>
<dbReference type="InterPro" id="IPR029071">
    <property type="entry name" value="Ubiquitin-like_domsf"/>
</dbReference>
<dbReference type="GO" id="GO:0043130">
    <property type="term" value="F:ubiquitin binding"/>
    <property type="evidence" value="ECO:0007669"/>
    <property type="project" value="TreeGrafter"/>
</dbReference>
<keyword evidence="6" id="KW-1185">Reference proteome</keyword>
<dbReference type="GO" id="GO:0007030">
    <property type="term" value="P:Golgi organization"/>
    <property type="evidence" value="ECO:0007669"/>
    <property type="project" value="TreeGrafter"/>
</dbReference>
<dbReference type="EMBL" id="APAU02000043">
    <property type="protein sequence ID" value="EUB59503.1"/>
    <property type="molecule type" value="Genomic_DNA"/>
</dbReference>
<dbReference type="RefSeq" id="XP_024350699.1">
    <property type="nucleotide sequence ID" value="XM_024494902.1"/>
</dbReference>
<reference evidence="4 7" key="2">
    <citation type="journal article" date="2013" name="Nature">
        <title>The genomes of four tapeworm species reveal adaptations to parasitism.</title>
        <authorList>
            <person name="Tsai I.J."/>
            <person name="Zarowiecki M."/>
            <person name="Holroyd N."/>
            <person name="Garciarrubio A."/>
            <person name="Sanchez-Flores A."/>
            <person name="Brooks K.L."/>
            <person name="Tracey A."/>
            <person name="Bobes R.J."/>
            <person name="Fragoso G."/>
            <person name="Sciutto E."/>
            <person name="Aslett M."/>
            <person name="Beasley H."/>
            <person name="Bennett H.M."/>
            <person name="Cai J."/>
            <person name="Camicia F."/>
            <person name="Clark R."/>
            <person name="Cucher M."/>
            <person name="De Silva N."/>
            <person name="Day T.A."/>
            <person name="Deplazes P."/>
            <person name="Estrada K."/>
            <person name="Fernandez C."/>
            <person name="Holland P.W."/>
            <person name="Hou J."/>
            <person name="Hu S."/>
            <person name="Huckvale T."/>
            <person name="Hung S.S."/>
            <person name="Kamenetzky L."/>
            <person name="Keane J.A."/>
            <person name="Kiss F."/>
            <person name="Koziol U."/>
            <person name="Lambert O."/>
            <person name="Liu K."/>
            <person name="Luo X."/>
            <person name="Luo Y."/>
            <person name="Macchiaroli N."/>
            <person name="Nichol S."/>
            <person name="Paps J."/>
            <person name="Parkinson J."/>
            <person name="Pouchkina-Stantcheva N."/>
            <person name="Riddiford N."/>
            <person name="Rosenzvit M."/>
            <person name="Salinas G."/>
            <person name="Wasmuth J.D."/>
            <person name="Zamanian M."/>
            <person name="Zheng Y."/>
            <person name="Cai X."/>
            <person name="Soberon X."/>
            <person name="Olson P.D."/>
            <person name="Laclette J.P."/>
            <person name="Brehm K."/>
            <person name="Berriman M."/>
            <person name="Garciarrubio A."/>
            <person name="Bobes R.J."/>
            <person name="Fragoso G."/>
            <person name="Sanchez-Flores A."/>
            <person name="Estrada K."/>
            <person name="Cevallos M.A."/>
            <person name="Morett E."/>
            <person name="Gonzalez V."/>
            <person name="Portillo T."/>
            <person name="Ochoa-Leyva A."/>
            <person name="Jose M.V."/>
            <person name="Sciutto E."/>
            <person name="Landa A."/>
            <person name="Jimenez L."/>
            <person name="Valdes V."/>
            <person name="Carrero J.C."/>
            <person name="Larralde C."/>
            <person name="Morales-Montor J."/>
            <person name="Limon-Lason J."/>
            <person name="Soberon X."/>
            <person name="Laclette J.P."/>
        </authorList>
    </citation>
    <scope>NUCLEOTIDE SEQUENCE [LARGE SCALE GENOMIC DNA]</scope>
</reference>
<reference evidence="4" key="3">
    <citation type="submission" date="2014-06" db="EMBL/GenBank/DDBJ databases">
        <authorList>
            <person name="Aslett M."/>
        </authorList>
    </citation>
    <scope>NUCLEOTIDE SEQUENCE</scope>
</reference>
<dbReference type="OrthoDB" id="25887at2759"/>
<dbReference type="SUPFAM" id="SSF102848">
    <property type="entry name" value="NSFL1 (p97 ATPase) cofactor p47, SEP domain"/>
    <property type="match status" value="1"/>
</dbReference>
<dbReference type="GO" id="GO:0005634">
    <property type="term" value="C:nucleus"/>
    <property type="evidence" value="ECO:0007669"/>
    <property type="project" value="TreeGrafter"/>
</dbReference>
<dbReference type="Gene3D" id="3.10.20.90">
    <property type="entry name" value="Phosphatidylinositol 3-kinase Catalytic Subunit, Chain A, domain 1"/>
    <property type="match status" value="1"/>
</dbReference>
<dbReference type="GO" id="GO:0005829">
    <property type="term" value="C:cytosol"/>
    <property type="evidence" value="ECO:0007669"/>
    <property type="project" value="TreeGrafter"/>
</dbReference>
<name>U6JGK0_ECHGR</name>
<dbReference type="GO" id="GO:0000045">
    <property type="term" value="P:autophagosome assembly"/>
    <property type="evidence" value="ECO:0007669"/>
    <property type="project" value="TreeGrafter"/>
</dbReference>
<dbReference type="AlphaFoldDB" id="U6JGK0"/>
<dbReference type="SMART" id="SM00166">
    <property type="entry name" value="UBX"/>
    <property type="match status" value="1"/>
</dbReference>
<dbReference type="InterPro" id="IPR036241">
    <property type="entry name" value="NSFL1C_SEP_dom_sf"/>
</dbReference>
<accession>U6JGK0</accession>
<proteinExistence type="predicted"/>
<dbReference type="WBParaSite" id="EgrG_000110900">
    <property type="protein sequence ID" value="EgrG_000110900"/>
    <property type="gene ID" value="EgrG_000110900"/>
</dbReference>
<dbReference type="PROSITE" id="PS51399">
    <property type="entry name" value="SEP"/>
    <property type="match status" value="1"/>
</dbReference>
<evidence type="ECO:0000256" key="1">
    <source>
        <dbReference type="SAM" id="MobiDB-lite"/>
    </source>
</evidence>
<dbReference type="InterPro" id="IPR009060">
    <property type="entry name" value="UBA-like_sf"/>
</dbReference>
<dbReference type="SUPFAM" id="SSF54236">
    <property type="entry name" value="Ubiquitin-like"/>
    <property type="match status" value="1"/>
</dbReference>
<dbReference type="OMA" id="QEWYTGG"/>
<feature type="compositionally biased region" description="Basic and acidic residues" evidence="1">
    <location>
        <begin position="100"/>
        <end position="111"/>
    </location>
</feature>
<evidence type="ECO:0000313" key="6">
    <source>
        <dbReference type="Proteomes" id="UP000019149"/>
    </source>
</evidence>
<dbReference type="GO" id="GO:0043161">
    <property type="term" value="P:proteasome-mediated ubiquitin-dependent protein catabolic process"/>
    <property type="evidence" value="ECO:0007669"/>
    <property type="project" value="TreeGrafter"/>
</dbReference>
<dbReference type="Proteomes" id="UP000019149">
    <property type="component" value="Unassembled WGS sequence"/>
</dbReference>
<dbReference type="FunFam" id="3.30.420.210:FF:000002">
    <property type="entry name" value="UBX domain-containing protein 1"/>
    <property type="match status" value="1"/>
</dbReference>
<dbReference type="PROSITE" id="PS50033">
    <property type="entry name" value="UBX"/>
    <property type="match status" value="1"/>
</dbReference>
<feature type="region of interest" description="Disordered" evidence="1">
    <location>
        <begin position="61"/>
        <end position="113"/>
    </location>
</feature>
<dbReference type="GO" id="GO:0061025">
    <property type="term" value="P:membrane fusion"/>
    <property type="evidence" value="ECO:0007669"/>
    <property type="project" value="TreeGrafter"/>
</dbReference>
<dbReference type="EMBL" id="LK028584">
    <property type="protein sequence ID" value="CDS21617.1"/>
    <property type="molecule type" value="Genomic_DNA"/>
</dbReference>
<dbReference type="Gene3D" id="3.30.420.210">
    <property type="entry name" value="SEP domain"/>
    <property type="match status" value="1"/>
</dbReference>
<feature type="region of interest" description="Disordered" evidence="1">
    <location>
        <begin position="195"/>
        <end position="222"/>
    </location>
</feature>
<dbReference type="Proteomes" id="UP000492820">
    <property type="component" value="Unassembled WGS sequence"/>
</dbReference>
<reference evidence="5 6" key="1">
    <citation type="journal article" date="2013" name="Nat. Genet.">
        <title>The genome of the hydatid tapeworm Echinococcus granulosus.</title>
        <authorList>
            <person name="Zheng H."/>
            <person name="Zhang W."/>
            <person name="Zhang L."/>
            <person name="Zhang Z."/>
            <person name="Li J."/>
            <person name="Lu G."/>
            <person name="Zhu Y."/>
            <person name="Wang Y."/>
            <person name="Huang Y."/>
            <person name="Liu J."/>
            <person name="Kang H."/>
            <person name="Chen J."/>
            <person name="Wang L."/>
            <person name="Chen A."/>
            <person name="Yu S."/>
            <person name="Gao Z."/>
            <person name="Jin L."/>
            <person name="Gu W."/>
            <person name="Wang Z."/>
            <person name="Zhao L."/>
            <person name="Shi B."/>
            <person name="Wen H."/>
            <person name="Lin R."/>
            <person name="Jones M.K."/>
            <person name="Brejova B."/>
            <person name="Vinar T."/>
            <person name="Zhao G."/>
            <person name="McManus D.P."/>
            <person name="Chen Z."/>
            <person name="Zhou Y."/>
            <person name="Wang S."/>
        </authorList>
    </citation>
    <scope>NUCLEOTIDE SEQUENCE [LARGE SCALE GENOMIC DNA]</scope>
</reference>
<dbReference type="SUPFAM" id="SSF46934">
    <property type="entry name" value="UBA-like"/>
    <property type="match status" value="1"/>
</dbReference>
<dbReference type="GeneID" id="36341368"/>
<evidence type="ECO:0000313" key="4">
    <source>
        <dbReference type="EMBL" id="CDS21617.1"/>
    </source>
</evidence>
<dbReference type="CTD" id="36341368"/>
<dbReference type="InterPro" id="IPR012989">
    <property type="entry name" value="SEP_domain"/>
</dbReference>
<evidence type="ECO:0000313" key="8">
    <source>
        <dbReference type="WBParaSite" id="EgrG_000110900"/>
    </source>
</evidence>
<dbReference type="PANTHER" id="PTHR23333">
    <property type="entry name" value="UBX DOMAIN CONTAINING PROTEIN"/>
    <property type="match status" value="1"/>
</dbReference>
<evidence type="ECO:0000259" key="3">
    <source>
        <dbReference type="PROSITE" id="PS51399"/>
    </source>
</evidence>
<dbReference type="GO" id="GO:0031468">
    <property type="term" value="P:nuclear membrane reassembly"/>
    <property type="evidence" value="ECO:0007669"/>
    <property type="project" value="TreeGrafter"/>
</dbReference>
<protein>
    <submittedName>
        <fullName evidence="4 5 8">NSFL1 cofactor</fullName>
    </submittedName>
</protein>
<gene>
    <name evidence="5 8" type="ORF">EGR_05653</name>
    <name evidence="4" type="ORF">EgrG_000110900</name>
</gene>
<dbReference type="InterPro" id="IPR001012">
    <property type="entry name" value="UBX_dom"/>
</dbReference>
<evidence type="ECO:0000313" key="7">
    <source>
        <dbReference type="Proteomes" id="UP000492820"/>
    </source>
</evidence>
<dbReference type="SMART" id="SM00553">
    <property type="entry name" value="SEP"/>
    <property type="match status" value="1"/>
</dbReference>
<dbReference type="Pfam" id="PF14555">
    <property type="entry name" value="UBA_4"/>
    <property type="match status" value="1"/>
</dbReference>
<evidence type="ECO:0000313" key="5">
    <source>
        <dbReference type="EMBL" id="EUB59503.1"/>
    </source>
</evidence>
<reference evidence="8" key="4">
    <citation type="submission" date="2020-10" db="UniProtKB">
        <authorList>
            <consortium name="WormBaseParasite"/>
        </authorList>
    </citation>
    <scope>IDENTIFICATION</scope>
</reference>
<sequence>MSQDDRNKLVEQVVDICQTDAATARSYLQLFNWNLNDAIENLLNAADDGSTSEEFPLHQEVVSGSNSFREREQPRPTPASGSFHQSESNSGPRIATLSSLDDRKGRQHGTDDEQGQAFYVGGAEHGGGGQQVLGPPRLDNPESFVQGIFRAAREGGAETLDHSRVSDLGFDSASHREAFAGTGYRLGESLSDPLVKVPGKQSSSRSVGVSSHGYDGGEGEGSSEAQSVVVKMWHNGFSLDDGPLRSYTDPDSLEFMAAIRQGRIPPELISSSRNREVHVLLEDHHDEPYQQSPAPKVKAFSGVGRILGNPAPKVITNAPPAVTDITYSSSLLRCPEIDQSKPTTQLQIRLPDGSRLVVKLNHQHTVQDLRAAIISQRPELASQSFGLHTAFPRNELTDNSATLASANLLNSTLLVTRS</sequence>
<evidence type="ECO:0000259" key="2">
    <source>
        <dbReference type="PROSITE" id="PS50033"/>
    </source>
</evidence>
<dbReference type="Gene3D" id="1.10.8.10">
    <property type="entry name" value="DNA helicase RuvA subunit, C-terminal domain"/>
    <property type="match status" value="1"/>
</dbReference>